<protein>
    <submittedName>
        <fullName evidence="11">Preprotein translocase subunit</fullName>
    </submittedName>
</protein>
<keyword evidence="9 10" id="KW-0472">Membrane</keyword>
<evidence type="ECO:0000256" key="6">
    <source>
        <dbReference type="ARBA" id="ARBA00022927"/>
    </source>
</evidence>
<dbReference type="RefSeq" id="WP_006694030.1">
    <property type="nucleotide sequence ID" value="NZ_JH376858.1"/>
</dbReference>
<gene>
    <name evidence="11" type="ORF">HMPREF9432_01002</name>
</gene>
<accession>A0ABN0DQ73</accession>
<dbReference type="Pfam" id="PF02699">
    <property type="entry name" value="YajC"/>
    <property type="match status" value="1"/>
</dbReference>
<keyword evidence="7 10" id="KW-1133">Transmembrane helix</keyword>
<evidence type="ECO:0000313" key="12">
    <source>
        <dbReference type="Proteomes" id="UP000003175"/>
    </source>
</evidence>
<dbReference type="PANTHER" id="PTHR33909">
    <property type="entry name" value="SEC TRANSLOCON ACCESSORY COMPLEX SUBUNIT YAJC"/>
    <property type="match status" value="1"/>
</dbReference>
<reference evidence="11 12" key="1">
    <citation type="submission" date="2011-08" db="EMBL/GenBank/DDBJ databases">
        <title>The Genome Sequence of Selenomonas noxia F0398.</title>
        <authorList>
            <consortium name="The Broad Institute Genome Sequencing Platform"/>
            <person name="Earl A."/>
            <person name="Ward D."/>
            <person name="Feldgarden M."/>
            <person name="Gevers D."/>
            <person name="Izard J."/>
            <person name="Ganesan A."/>
            <person name="Blanton J.M."/>
            <person name="Baranova O.V."/>
            <person name="Tanner A.C."/>
            <person name="Dewhirst F.E."/>
            <person name="Young S.K."/>
            <person name="Zeng Q."/>
            <person name="Gargeya S."/>
            <person name="Fitzgerald M."/>
            <person name="Haas B."/>
            <person name="Abouelleil A."/>
            <person name="Alvarado L."/>
            <person name="Arachchi H.M."/>
            <person name="Berlin A."/>
            <person name="Brown A."/>
            <person name="Chapman S.B."/>
            <person name="Chen Z."/>
            <person name="Dunbar C."/>
            <person name="Freedman E."/>
            <person name="Gearin G."/>
            <person name="Gellesch M."/>
            <person name="Goldberg J."/>
            <person name="Griggs A."/>
            <person name="Gujja S."/>
            <person name="Heiman D."/>
            <person name="Howarth C."/>
            <person name="Larson L."/>
            <person name="Lui A."/>
            <person name="MacDonald P.J.P."/>
            <person name="Montmayeur A."/>
            <person name="Murphy C."/>
            <person name="Neiman D."/>
            <person name="Pearson M."/>
            <person name="Priest M."/>
            <person name="Roberts A."/>
            <person name="Saif S."/>
            <person name="Shea T."/>
            <person name="Shenoy N."/>
            <person name="Sisk P."/>
            <person name="Stolte C."/>
            <person name="Sykes S."/>
            <person name="Wortman J."/>
            <person name="Nusbaum C."/>
            <person name="Birren B."/>
        </authorList>
    </citation>
    <scope>NUCLEOTIDE SEQUENCE [LARGE SCALE GENOMIC DNA]</scope>
    <source>
        <strain evidence="11 12">F0398</strain>
    </source>
</reference>
<feature type="transmembrane region" description="Helical" evidence="10">
    <location>
        <begin position="6"/>
        <end position="27"/>
    </location>
</feature>
<dbReference type="NCBIfam" id="TIGR00739">
    <property type="entry name" value="yajC"/>
    <property type="match status" value="1"/>
</dbReference>
<comment type="subcellular location">
    <subcellularLocation>
        <location evidence="1">Cell membrane</location>
        <topology evidence="1">Single-pass membrane protein</topology>
    </subcellularLocation>
</comment>
<keyword evidence="3" id="KW-0813">Transport</keyword>
<evidence type="ECO:0000256" key="1">
    <source>
        <dbReference type="ARBA" id="ARBA00004162"/>
    </source>
</evidence>
<dbReference type="EMBL" id="ADGH01000008">
    <property type="protein sequence ID" value="EHG24972.1"/>
    <property type="molecule type" value="Genomic_DNA"/>
</dbReference>
<proteinExistence type="inferred from homology"/>
<keyword evidence="6" id="KW-0653">Protein transport</keyword>
<evidence type="ECO:0000256" key="8">
    <source>
        <dbReference type="ARBA" id="ARBA00023010"/>
    </source>
</evidence>
<evidence type="ECO:0000256" key="7">
    <source>
        <dbReference type="ARBA" id="ARBA00022989"/>
    </source>
</evidence>
<keyword evidence="5 10" id="KW-0812">Transmembrane</keyword>
<dbReference type="SMART" id="SM01323">
    <property type="entry name" value="YajC"/>
    <property type="match status" value="1"/>
</dbReference>
<evidence type="ECO:0000256" key="2">
    <source>
        <dbReference type="ARBA" id="ARBA00006742"/>
    </source>
</evidence>
<dbReference type="Proteomes" id="UP000003175">
    <property type="component" value="Unassembled WGS sequence"/>
</dbReference>
<evidence type="ECO:0000313" key="11">
    <source>
        <dbReference type="EMBL" id="EHG24972.1"/>
    </source>
</evidence>
<sequence>MDTEMVAQLSSWGPIIILVLFFYFLLYRPQKQAQKKREEMLSRLKTGDAIITLGGMHGTITALDEKTVTLRIAEGIDVVFERSAISAVDSPEQM</sequence>
<dbReference type="InterPro" id="IPR003849">
    <property type="entry name" value="Preprotein_translocase_YajC"/>
</dbReference>
<keyword evidence="12" id="KW-1185">Reference proteome</keyword>
<dbReference type="GeneID" id="32475970"/>
<evidence type="ECO:0000256" key="4">
    <source>
        <dbReference type="ARBA" id="ARBA00022475"/>
    </source>
</evidence>
<dbReference type="PANTHER" id="PTHR33909:SF1">
    <property type="entry name" value="SEC TRANSLOCON ACCESSORY COMPLEX SUBUNIT YAJC"/>
    <property type="match status" value="1"/>
</dbReference>
<keyword evidence="8" id="KW-0811">Translocation</keyword>
<name>A0ABN0DQ73_9FIRM</name>
<evidence type="ECO:0000256" key="9">
    <source>
        <dbReference type="ARBA" id="ARBA00023136"/>
    </source>
</evidence>
<keyword evidence="4" id="KW-1003">Cell membrane</keyword>
<comment type="caution">
    <text evidence="11">The sequence shown here is derived from an EMBL/GenBank/DDBJ whole genome shotgun (WGS) entry which is preliminary data.</text>
</comment>
<evidence type="ECO:0000256" key="10">
    <source>
        <dbReference type="SAM" id="Phobius"/>
    </source>
</evidence>
<evidence type="ECO:0000256" key="5">
    <source>
        <dbReference type="ARBA" id="ARBA00022692"/>
    </source>
</evidence>
<organism evidence="11 12">
    <name type="scientific">Selenomonas noxia F0398</name>
    <dbReference type="NCBI Taxonomy" id="702437"/>
    <lineage>
        <taxon>Bacteria</taxon>
        <taxon>Bacillati</taxon>
        <taxon>Bacillota</taxon>
        <taxon>Negativicutes</taxon>
        <taxon>Selenomonadales</taxon>
        <taxon>Selenomonadaceae</taxon>
        <taxon>Selenomonas</taxon>
    </lineage>
</organism>
<evidence type="ECO:0000256" key="3">
    <source>
        <dbReference type="ARBA" id="ARBA00022448"/>
    </source>
</evidence>
<dbReference type="PRINTS" id="PR01853">
    <property type="entry name" value="YAJCTRNLCASE"/>
</dbReference>
<comment type="similarity">
    <text evidence="2">Belongs to the YajC family.</text>
</comment>